<dbReference type="Gene3D" id="1.10.10.10">
    <property type="entry name" value="Winged helix-like DNA-binding domain superfamily/Winged helix DNA-binding domain"/>
    <property type="match status" value="1"/>
</dbReference>
<dbReference type="Gene3D" id="3.40.50.450">
    <property type="match status" value="1"/>
</dbReference>
<dbReference type="InterPro" id="IPR036390">
    <property type="entry name" value="WH_DNA-bd_sf"/>
</dbReference>
<dbReference type="EMBL" id="CAFBMR010000007">
    <property type="protein sequence ID" value="CAB4905196.1"/>
    <property type="molecule type" value="Genomic_DNA"/>
</dbReference>
<dbReference type="PANTHER" id="PTHR43022:SF1">
    <property type="entry name" value="PROTEIN SMF"/>
    <property type="match status" value="1"/>
</dbReference>
<proteinExistence type="inferred from homology"/>
<dbReference type="InterPro" id="IPR057666">
    <property type="entry name" value="DrpA_SLOG"/>
</dbReference>
<protein>
    <submittedName>
        <fullName evidence="3">Unannotated protein</fullName>
    </submittedName>
</protein>
<dbReference type="SUPFAM" id="SSF102405">
    <property type="entry name" value="MCP/YpsA-like"/>
    <property type="match status" value="1"/>
</dbReference>
<gene>
    <name evidence="3" type="ORF">UFOPK3610_00373</name>
</gene>
<feature type="domain" description="Smf/DprA SLOG" evidence="2">
    <location>
        <begin position="79"/>
        <end position="291"/>
    </location>
</feature>
<evidence type="ECO:0000256" key="1">
    <source>
        <dbReference type="ARBA" id="ARBA00006525"/>
    </source>
</evidence>
<dbReference type="InterPro" id="IPR036388">
    <property type="entry name" value="WH-like_DNA-bd_sf"/>
</dbReference>
<dbReference type="GO" id="GO:0009294">
    <property type="term" value="P:DNA-mediated transformation"/>
    <property type="evidence" value="ECO:0007669"/>
    <property type="project" value="InterPro"/>
</dbReference>
<dbReference type="InterPro" id="IPR003488">
    <property type="entry name" value="DprA"/>
</dbReference>
<dbReference type="PANTHER" id="PTHR43022">
    <property type="entry name" value="PROTEIN SMF"/>
    <property type="match status" value="1"/>
</dbReference>
<evidence type="ECO:0000313" key="3">
    <source>
        <dbReference type="EMBL" id="CAB4905196.1"/>
    </source>
</evidence>
<comment type="similarity">
    <text evidence="1">Belongs to the DprA/Smf family.</text>
</comment>
<accession>A0A6J7GDV1</accession>
<sequence>MNDLDMRARVLLSRLSEPVDAHLNRRINEIGAAETAAELVAGTSPLRNAESLRIRLDHNDPERMVDADLASAERVGARVITPGTPAWPTQLDQLGERAPILLWVLGSGDLRLLALRSVAMVGARAATSYGETVARRWSADFVTHGWTVVSGGAFGIDAAAHRGALAAGGATVCILASGVDVPYPRSHDLLLAQIAENGLVVSESPPGSSAMRQRFLTRNRLIAAISRATVVVEAALRSGARSTAGEAAELARPVFAVPGPVTSVSSAGCHALIRQHAAELVAGSDDVLSLLDPLGVAAPVDREPARVDDGLATREARVLDAVPLRKPASMTALVRTAGLTPTEVVAALGHLQSRGLVRRAPDGWVKQARQESVPA</sequence>
<dbReference type="AlphaFoldDB" id="A0A6J7GDV1"/>
<dbReference type="NCBIfam" id="TIGR00732">
    <property type="entry name" value="dprA"/>
    <property type="match status" value="1"/>
</dbReference>
<name>A0A6J7GDV1_9ZZZZ</name>
<evidence type="ECO:0000259" key="2">
    <source>
        <dbReference type="Pfam" id="PF02481"/>
    </source>
</evidence>
<dbReference type="Pfam" id="PF02481">
    <property type="entry name" value="DNA_processg_A"/>
    <property type="match status" value="1"/>
</dbReference>
<reference evidence="3" key="1">
    <citation type="submission" date="2020-05" db="EMBL/GenBank/DDBJ databases">
        <authorList>
            <person name="Chiriac C."/>
            <person name="Salcher M."/>
            <person name="Ghai R."/>
            <person name="Kavagutti S V."/>
        </authorList>
    </citation>
    <scope>NUCLEOTIDE SEQUENCE</scope>
</reference>
<dbReference type="SUPFAM" id="SSF46785">
    <property type="entry name" value="Winged helix' DNA-binding domain"/>
    <property type="match status" value="1"/>
</dbReference>
<organism evidence="3">
    <name type="scientific">freshwater metagenome</name>
    <dbReference type="NCBI Taxonomy" id="449393"/>
    <lineage>
        <taxon>unclassified sequences</taxon>
        <taxon>metagenomes</taxon>
        <taxon>ecological metagenomes</taxon>
    </lineage>
</organism>